<dbReference type="EMBL" id="JAKJXP020000044">
    <property type="protein sequence ID" value="KAK7751846.1"/>
    <property type="molecule type" value="Genomic_DNA"/>
</dbReference>
<feature type="compositionally biased region" description="Low complexity" evidence="1">
    <location>
        <begin position="264"/>
        <end position="286"/>
    </location>
</feature>
<reference evidence="3 4" key="1">
    <citation type="submission" date="2024-02" db="EMBL/GenBank/DDBJ databases">
        <title>De novo assembly and annotation of 12 fungi associated with fruit tree decline syndrome in Ontario, Canada.</title>
        <authorList>
            <person name="Sulman M."/>
            <person name="Ellouze W."/>
            <person name="Ilyukhin E."/>
        </authorList>
    </citation>
    <scope>NUCLEOTIDE SEQUENCE [LARGE SCALE GENOMIC DNA]</scope>
    <source>
        <strain evidence="3 4">M11/M66-122</strain>
    </source>
</reference>
<dbReference type="Proteomes" id="UP001320420">
    <property type="component" value="Unassembled WGS sequence"/>
</dbReference>
<comment type="caution">
    <text evidence="3">The sequence shown here is derived from an EMBL/GenBank/DDBJ whole genome shotgun (WGS) entry which is preliminary data.</text>
</comment>
<evidence type="ECO:0000313" key="4">
    <source>
        <dbReference type="Proteomes" id="UP001320420"/>
    </source>
</evidence>
<keyword evidence="2" id="KW-0732">Signal</keyword>
<name>A0AAN9URD8_9PEZI</name>
<feature type="signal peptide" evidence="2">
    <location>
        <begin position="1"/>
        <end position="21"/>
    </location>
</feature>
<feature type="region of interest" description="Disordered" evidence="1">
    <location>
        <begin position="204"/>
        <end position="286"/>
    </location>
</feature>
<evidence type="ECO:0000256" key="2">
    <source>
        <dbReference type="SAM" id="SignalP"/>
    </source>
</evidence>
<sequence length="411" mass="41280">MPSFTTRLAAALALAATAAQAHMIMKTPTPFSRATLDNSPLSGAASFPCKLGSASPETYYKRDGIATTMAVGEQQTLSFEGSAVHGGGSCQLAITDDLAPSASTSWQVILSIEGGCPTKDGGASASEYSYAIPDGVPAGDYTFAWTWISKLAGQPEYYMNCAPITVTGGSSKRAANESMELTTEQLFRRADLPELFVANIAGINDCKTTPSTDPEYPNPGSNVEKPNPNASFSQVTGTDCIPKVAAGSGSGGGDTGSGSGSGSGDSSPAPSSTTAASSPTAAPTAAPSTLVTVAPVPTSSAIAAPAPTADPTSDAAPPATSTGAGSGSGSGSGSALSGTCTDEGSFNCDGTQYQQCASGAWTAMQALPGGTTCTTGVSTSLWARDTTISNANANTKIKARNLRRANYRRRI</sequence>
<feature type="compositionally biased region" description="Polar residues" evidence="1">
    <location>
        <begin position="228"/>
        <end position="237"/>
    </location>
</feature>
<keyword evidence="4" id="KW-1185">Reference proteome</keyword>
<accession>A0AAN9URD8</accession>
<organism evidence="3 4">
    <name type="scientific">Diatrype stigma</name>
    <dbReference type="NCBI Taxonomy" id="117547"/>
    <lineage>
        <taxon>Eukaryota</taxon>
        <taxon>Fungi</taxon>
        <taxon>Dikarya</taxon>
        <taxon>Ascomycota</taxon>
        <taxon>Pezizomycotina</taxon>
        <taxon>Sordariomycetes</taxon>
        <taxon>Xylariomycetidae</taxon>
        <taxon>Xylariales</taxon>
        <taxon>Diatrypaceae</taxon>
        <taxon>Diatrype</taxon>
    </lineage>
</organism>
<protein>
    <recommendedName>
        <fullName evidence="5">Lytic polysaccharide monooxygenase 9</fullName>
    </recommendedName>
</protein>
<proteinExistence type="predicted"/>
<evidence type="ECO:0000313" key="3">
    <source>
        <dbReference type="EMBL" id="KAK7751846.1"/>
    </source>
</evidence>
<dbReference type="PANTHER" id="PTHR36182">
    <property type="entry name" value="PROTEIN, PUTATIVE (AFU_ORTHOLOGUE AFUA_6G10930)-RELATED"/>
    <property type="match status" value="1"/>
</dbReference>
<feature type="chain" id="PRO_5042922380" description="Lytic polysaccharide monooxygenase 9" evidence="2">
    <location>
        <begin position="22"/>
        <end position="411"/>
    </location>
</feature>
<feature type="compositionally biased region" description="Low complexity" evidence="1">
    <location>
        <begin position="302"/>
        <end position="323"/>
    </location>
</feature>
<dbReference type="PANTHER" id="PTHR36182:SF2">
    <property type="entry name" value="LYTIC POLYSACCHARIDE MONOOXYGENASE"/>
    <property type="match status" value="1"/>
</dbReference>
<dbReference type="AlphaFoldDB" id="A0AAN9URD8"/>
<dbReference type="Gene3D" id="2.70.50.70">
    <property type="match status" value="1"/>
</dbReference>
<gene>
    <name evidence="3" type="ORF">SLS62_006147</name>
</gene>
<evidence type="ECO:0008006" key="5">
    <source>
        <dbReference type="Google" id="ProtNLM"/>
    </source>
</evidence>
<feature type="region of interest" description="Disordered" evidence="1">
    <location>
        <begin position="302"/>
        <end position="339"/>
    </location>
</feature>
<feature type="compositionally biased region" description="Gly residues" evidence="1">
    <location>
        <begin position="248"/>
        <end position="263"/>
    </location>
</feature>
<evidence type="ECO:0000256" key="1">
    <source>
        <dbReference type="SAM" id="MobiDB-lite"/>
    </source>
</evidence>